<dbReference type="OrthoDB" id="3972913at2"/>
<keyword evidence="4" id="KW-1185">Reference proteome</keyword>
<dbReference type="GO" id="GO:0016491">
    <property type="term" value="F:oxidoreductase activity"/>
    <property type="evidence" value="ECO:0007669"/>
    <property type="project" value="InterPro"/>
</dbReference>
<comment type="caution">
    <text evidence="3">The sequence shown here is derived from an EMBL/GenBank/DDBJ whole genome shotgun (WGS) entry which is preliminary data.</text>
</comment>
<dbReference type="PANTHER" id="PTHR43563:SF1">
    <property type="entry name" value="AMINE OXIDASE [FLAVIN-CONTAINING] B"/>
    <property type="match status" value="1"/>
</dbReference>
<dbReference type="AlphaFoldDB" id="A0A2P8G2S5"/>
<gene>
    <name evidence="3" type="ORF">CLV42_10894</name>
</gene>
<protein>
    <submittedName>
        <fullName evidence="3">Monoamine oxidase</fullName>
    </submittedName>
</protein>
<feature type="domain" description="Amine oxidase" evidence="2">
    <location>
        <begin position="16"/>
        <end position="396"/>
    </location>
</feature>
<evidence type="ECO:0000313" key="4">
    <source>
        <dbReference type="Proteomes" id="UP000240978"/>
    </source>
</evidence>
<evidence type="ECO:0000259" key="2">
    <source>
        <dbReference type="Pfam" id="PF01593"/>
    </source>
</evidence>
<dbReference type="PANTHER" id="PTHR43563">
    <property type="entry name" value="AMINE OXIDASE"/>
    <property type="match status" value="1"/>
</dbReference>
<dbReference type="Gene3D" id="3.50.50.60">
    <property type="entry name" value="FAD/NAD(P)-binding domain"/>
    <property type="match status" value="2"/>
</dbReference>
<dbReference type="SUPFAM" id="SSF54373">
    <property type="entry name" value="FAD-linked reductases, C-terminal domain"/>
    <property type="match status" value="1"/>
</dbReference>
<dbReference type="Pfam" id="PF01593">
    <property type="entry name" value="Amino_oxidase"/>
    <property type="match status" value="2"/>
</dbReference>
<dbReference type="SUPFAM" id="SSF51905">
    <property type="entry name" value="FAD/NAD(P)-binding domain"/>
    <property type="match status" value="1"/>
</dbReference>
<proteinExistence type="inferred from homology"/>
<evidence type="ECO:0000313" key="3">
    <source>
        <dbReference type="EMBL" id="PSL28175.1"/>
    </source>
</evidence>
<evidence type="ECO:0000256" key="1">
    <source>
        <dbReference type="ARBA" id="ARBA00005995"/>
    </source>
</evidence>
<organism evidence="3 4">
    <name type="scientific">Chitinophaga ginsengisoli</name>
    <dbReference type="NCBI Taxonomy" id="363837"/>
    <lineage>
        <taxon>Bacteria</taxon>
        <taxon>Pseudomonadati</taxon>
        <taxon>Bacteroidota</taxon>
        <taxon>Chitinophagia</taxon>
        <taxon>Chitinophagales</taxon>
        <taxon>Chitinophagaceae</taxon>
        <taxon>Chitinophaga</taxon>
    </lineage>
</organism>
<dbReference type="RefSeq" id="WP_106603645.1">
    <property type="nucleotide sequence ID" value="NZ_PYGK01000008.1"/>
</dbReference>
<dbReference type="Proteomes" id="UP000240978">
    <property type="component" value="Unassembled WGS sequence"/>
</dbReference>
<dbReference type="InterPro" id="IPR002937">
    <property type="entry name" value="Amino_oxidase"/>
</dbReference>
<reference evidence="3 4" key="1">
    <citation type="submission" date="2018-03" db="EMBL/GenBank/DDBJ databases">
        <title>Genomic Encyclopedia of Archaeal and Bacterial Type Strains, Phase II (KMG-II): from individual species to whole genera.</title>
        <authorList>
            <person name="Goeker M."/>
        </authorList>
    </citation>
    <scope>NUCLEOTIDE SEQUENCE [LARGE SCALE GENOMIC DNA]</scope>
    <source>
        <strain evidence="3 4">DSM 18107</strain>
    </source>
</reference>
<sequence length="557" mass="62124">MANEQIDIAIVGGGVSGVYSAWKLKKQFPDQKIVVFEGSDHIGGRLLSVKPPEIPNMTAELGGMRILENNQKLIVGLIDALNAELPPAEQIIRYDFPVDEPQNLAYLRGEYLRLVDFVTRPDKVPYNMSFLEKGNGPGTIIVNAIEQIVPGITNPDLTEEQRREMTRETSFDGIPLYQWGFWNLLYRVISSEGYQFSMDAGGYDSTLVNWNACDAIPWYLSDFGISPQYQGFTNGFQQVPIALAELFEKDGGEVRLEHRLHGFDYANGAFTLNFANGQTIIAGKLILAMPRRALDLVLPNSPQLQLIRPLINSVTPRPLFKLFTTYANPWWRIAGYTGPDGQFVPVQSGRSVTDLPLRQTYYWPNSDGTPAVNGRAMLLASYDDGNNTGFWDGLRPQRAEAWKTGRSHARIVDPFIGDDDKKTNGKAVTAAQGQLNQTWDEYQAPRRMVDEVARQLQQMHGLDYTPLVKSAAFRDWGEDPYGGGWNSWNIGVKSWEVRDQITNPIAGTPLYICGEAYSDAQGWVEGALQTAEIMLGKFLTPSTNAKQTSNVSQLQPS</sequence>
<dbReference type="InterPro" id="IPR036188">
    <property type="entry name" value="FAD/NAD-bd_sf"/>
</dbReference>
<dbReference type="Gene3D" id="3.90.660.10">
    <property type="match status" value="1"/>
</dbReference>
<feature type="domain" description="Amine oxidase" evidence="2">
    <location>
        <begin position="418"/>
        <end position="531"/>
    </location>
</feature>
<dbReference type="InterPro" id="IPR050703">
    <property type="entry name" value="Flavin_MAO"/>
</dbReference>
<accession>A0A2P8G2S5</accession>
<dbReference type="EMBL" id="PYGK01000008">
    <property type="protein sequence ID" value="PSL28175.1"/>
    <property type="molecule type" value="Genomic_DNA"/>
</dbReference>
<name>A0A2P8G2S5_9BACT</name>
<comment type="similarity">
    <text evidence="1">Belongs to the flavin monoamine oxidase family.</text>
</comment>